<dbReference type="SUPFAM" id="SSF56349">
    <property type="entry name" value="DNA breaking-rejoining enzymes"/>
    <property type="match status" value="1"/>
</dbReference>
<evidence type="ECO:0000256" key="1">
    <source>
        <dbReference type="ARBA" id="ARBA00008857"/>
    </source>
</evidence>
<dbReference type="InterPro" id="IPR050090">
    <property type="entry name" value="Tyrosine_recombinase_XerCD"/>
</dbReference>
<dbReference type="InterPro" id="IPR013762">
    <property type="entry name" value="Integrase-like_cat_sf"/>
</dbReference>
<dbReference type="PANTHER" id="PTHR30349">
    <property type="entry name" value="PHAGE INTEGRASE-RELATED"/>
    <property type="match status" value="1"/>
</dbReference>
<dbReference type="Gene3D" id="1.10.443.10">
    <property type="entry name" value="Intergrase catalytic core"/>
    <property type="match status" value="1"/>
</dbReference>
<dbReference type="CDD" id="cd01185">
    <property type="entry name" value="INTN1_C_like"/>
    <property type="match status" value="1"/>
</dbReference>
<dbReference type="PROSITE" id="PS51898">
    <property type="entry name" value="TYR_RECOMBINASE"/>
    <property type="match status" value="1"/>
</dbReference>
<dbReference type="Pfam" id="PF17293">
    <property type="entry name" value="Arm-DNA-bind_5"/>
    <property type="match status" value="1"/>
</dbReference>
<keyword evidence="2" id="KW-0238">DNA-binding</keyword>
<evidence type="ECO:0000313" key="5">
    <source>
        <dbReference type="EMBL" id="WBO83314.1"/>
    </source>
</evidence>
<dbReference type="RefSeq" id="WP_270125694.1">
    <property type="nucleotide sequence ID" value="NZ_CP115396.1"/>
</dbReference>
<sequence>MQEKINKAGEAPVYLRIIKDRKPKYISISLRVKPQDWNSDLSKVKKSHPNMGRVNAFIATKVAEAEGVALDLQRESKFVSPVQIKNTIMGQSSESFLKYFDRHLHTLEKTGKISTLAKATSVYTKLKEFLGTSDLLFDEVTVSFLKQYEVHLRDELGNAVNTIHANLKIFRKLINDAIREDLFPIARDPFRKFKLKLEKTTKTYLSEDELEALWILPLKEGTKLWHHRNVFVFASYVGGLRISDLLQLKWGNFSGTHIRTTMQKTSDVVAVKVPSRGLEILHLYQQDSNGPSDYIFPFLRADVDYTDPKALHRVISSATAYANKNVKIIVKRAGIEKHVSFHSSRHTFATRALTKGVGIEAVSKLMGHRSINTTQIYAKIVNAKLDEAMDAFN</sequence>
<dbReference type="InterPro" id="IPR002104">
    <property type="entry name" value="Integrase_catalytic"/>
</dbReference>
<evidence type="ECO:0000256" key="3">
    <source>
        <dbReference type="ARBA" id="ARBA00023172"/>
    </source>
</evidence>
<protein>
    <submittedName>
        <fullName evidence="5">Site-specific integrase</fullName>
    </submittedName>
</protein>
<keyword evidence="6" id="KW-1185">Reference proteome</keyword>
<dbReference type="Pfam" id="PF13102">
    <property type="entry name" value="Phage_int_SAM_5"/>
    <property type="match status" value="1"/>
</dbReference>
<dbReference type="PANTHER" id="PTHR30349:SF64">
    <property type="entry name" value="PROPHAGE INTEGRASE INTD-RELATED"/>
    <property type="match status" value="1"/>
</dbReference>
<name>A0ABY7PJD6_9BACT</name>
<evidence type="ECO:0000259" key="4">
    <source>
        <dbReference type="PROSITE" id="PS51898"/>
    </source>
</evidence>
<dbReference type="Proteomes" id="UP001211872">
    <property type="component" value="Chromosome"/>
</dbReference>
<dbReference type="InterPro" id="IPR011010">
    <property type="entry name" value="DNA_brk_join_enz"/>
</dbReference>
<dbReference type="Pfam" id="PF00589">
    <property type="entry name" value="Phage_integrase"/>
    <property type="match status" value="1"/>
</dbReference>
<comment type="similarity">
    <text evidence="1">Belongs to the 'phage' integrase family.</text>
</comment>
<dbReference type="InterPro" id="IPR035386">
    <property type="entry name" value="Arm-DNA-bind_5"/>
</dbReference>
<dbReference type="InterPro" id="IPR025269">
    <property type="entry name" value="SAM-like_dom"/>
</dbReference>
<reference evidence="5 6" key="1">
    <citation type="journal article" date="2011" name="Int. J. Syst. Evol. Microbiol.">
        <title>Hymenobacter yonginensis sp. nov., isolated from a mesotrophic artificial lake.</title>
        <authorList>
            <person name="Joung Y."/>
            <person name="Cho S.H."/>
            <person name="Kim H."/>
            <person name="Kim S.B."/>
            <person name="Joh K."/>
        </authorList>
    </citation>
    <scope>NUCLEOTIDE SEQUENCE [LARGE SCALE GENOMIC DNA]</scope>
    <source>
        <strain evidence="5 6">KCTC 22745</strain>
    </source>
</reference>
<keyword evidence="3" id="KW-0233">DNA recombination</keyword>
<gene>
    <name evidence="5" type="ORF">O9Z63_13090</name>
</gene>
<dbReference type="Gene3D" id="1.10.150.130">
    <property type="match status" value="1"/>
</dbReference>
<organism evidence="5 6">
    <name type="scientific">Hymenobacter yonginensis</name>
    <dbReference type="NCBI Taxonomy" id="748197"/>
    <lineage>
        <taxon>Bacteria</taxon>
        <taxon>Pseudomonadati</taxon>
        <taxon>Bacteroidota</taxon>
        <taxon>Cytophagia</taxon>
        <taxon>Cytophagales</taxon>
        <taxon>Hymenobacteraceae</taxon>
        <taxon>Hymenobacter</taxon>
    </lineage>
</organism>
<dbReference type="EMBL" id="CP115396">
    <property type="protein sequence ID" value="WBO83314.1"/>
    <property type="molecule type" value="Genomic_DNA"/>
</dbReference>
<accession>A0ABY7PJD6</accession>
<proteinExistence type="inferred from homology"/>
<dbReference type="InterPro" id="IPR010998">
    <property type="entry name" value="Integrase_recombinase_N"/>
</dbReference>
<feature type="domain" description="Tyr recombinase" evidence="4">
    <location>
        <begin position="200"/>
        <end position="390"/>
    </location>
</feature>
<evidence type="ECO:0000313" key="6">
    <source>
        <dbReference type="Proteomes" id="UP001211872"/>
    </source>
</evidence>
<evidence type="ECO:0000256" key="2">
    <source>
        <dbReference type="ARBA" id="ARBA00023125"/>
    </source>
</evidence>